<feature type="compositionally biased region" description="Polar residues" evidence="1">
    <location>
        <begin position="97"/>
        <end position="107"/>
    </location>
</feature>
<reference evidence="3 4" key="1">
    <citation type="journal article" date="2015" name="Stand. Genomic Sci.">
        <title>Genomic Encyclopedia of Bacterial and Archaeal Type Strains, Phase III: the genomes of soil and plant-associated and newly described type strains.</title>
        <authorList>
            <person name="Whitman W.B."/>
            <person name="Woyke T."/>
            <person name="Klenk H.P."/>
            <person name="Zhou Y."/>
            <person name="Lilburn T.G."/>
            <person name="Beck B.J."/>
            <person name="De Vos P."/>
            <person name="Vandamme P."/>
            <person name="Eisen J.A."/>
            <person name="Garrity G."/>
            <person name="Hugenholtz P."/>
            <person name="Kyrpides N.C."/>
        </authorList>
    </citation>
    <scope>NUCLEOTIDE SEQUENCE [LARGE SCALE GENOMIC DNA]</scope>
    <source>
        <strain evidence="3 4">CGMCC 1.6858</strain>
    </source>
</reference>
<dbReference type="Proteomes" id="UP000316905">
    <property type="component" value="Unassembled WGS sequence"/>
</dbReference>
<keyword evidence="2" id="KW-1133">Transmembrane helix</keyword>
<gene>
    <name evidence="3" type="ORF">IQ22_04683</name>
</gene>
<keyword evidence="2" id="KW-0472">Membrane</keyword>
<evidence type="ECO:0000313" key="4">
    <source>
        <dbReference type="Proteomes" id="UP000316905"/>
    </source>
</evidence>
<dbReference type="OrthoDB" id="7026046at2"/>
<dbReference type="EMBL" id="VLKY01000043">
    <property type="protein sequence ID" value="TWI45044.1"/>
    <property type="molecule type" value="Genomic_DNA"/>
</dbReference>
<protein>
    <submittedName>
        <fullName evidence="3">Uncharacterized protein</fullName>
    </submittedName>
</protein>
<feature type="compositionally biased region" description="Low complexity" evidence="1">
    <location>
        <begin position="83"/>
        <end position="96"/>
    </location>
</feature>
<feature type="transmembrane region" description="Helical" evidence="2">
    <location>
        <begin position="19"/>
        <end position="38"/>
    </location>
</feature>
<sequence length="107" mass="11725">MNGDTVVTRAKQWWRRVEIWFIGAILVLSGMIIGYHIAMYGANQRMNTELTTIRDAYNQALVNLARTTGQAATTAANAAQTSSQAANQAAEKATQALEQVQQTNEPK</sequence>
<proteinExistence type="predicted"/>
<organism evidence="3 4">
    <name type="scientific">Pseudomonas duriflava</name>
    <dbReference type="NCBI Taxonomy" id="459528"/>
    <lineage>
        <taxon>Bacteria</taxon>
        <taxon>Pseudomonadati</taxon>
        <taxon>Pseudomonadota</taxon>
        <taxon>Gammaproteobacteria</taxon>
        <taxon>Pseudomonadales</taxon>
        <taxon>Pseudomonadaceae</taxon>
        <taxon>Pseudomonas</taxon>
    </lineage>
</organism>
<accession>A0A562PKT5</accession>
<comment type="caution">
    <text evidence="3">The sequence shown here is derived from an EMBL/GenBank/DDBJ whole genome shotgun (WGS) entry which is preliminary data.</text>
</comment>
<dbReference type="RefSeq" id="WP_145146088.1">
    <property type="nucleotide sequence ID" value="NZ_VLKY01000043.1"/>
</dbReference>
<keyword evidence="2" id="KW-0812">Transmembrane</keyword>
<evidence type="ECO:0000313" key="3">
    <source>
        <dbReference type="EMBL" id="TWI45044.1"/>
    </source>
</evidence>
<keyword evidence="4" id="KW-1185">Reference proteome</keyword>
<dbReference type="AlphaFoldDB" id="A0A562PKT5"/>
<evidence type="ECO:0000256" key="1">
    <source>
        <dbReference type="SAM" id="MobiDB-lite"/>
    </source>
</evidence>
<evidence type="ECO:0000256" key="2">
    <source>
        <dbReference type="SAM" id="Phobius"/>
    </source>
</evidence>
<feature type="region of interest" description="Disordered" evidence="1">
    <location>
        <begin position="83"/>
        <end position="107"/>
    </location>
</feature>
<name>A0A562PKT5_9PSED</name>